<accession>A0A4U6CWF9</accession>
<dbReference type="Gene3D" id="1.10.150.240">
    <property type="entry name" value="Putative phosphatase, domain 2"/>
    <property type="match status" value="1"/>
</dbReference>
<organism evidence="1 2">
    <name type="scientific">Dyadobacter frigoris</name>
    <dbReference type="NCBI Taxonomy" id="2576211"/>
    <lineage>
        <taxon>Bacteria</taxon>
        <taxon>Pseudomonadati</taxon>
        <taxon>Bacteroidota</taxon>
        <taxon>Cytophagia</taxon>
        <taxon>Cytophagales</taxon>
        <taxon>Spirosomataceae</taxon>
        <taxon>Dyadobacter</taxon>
    </lineage>
</organism>
<dbReference type="PANTHER" id="PTHR43434:SF19">
    <property type="entry name" value="PHOSPHONOACETALDEHYDE HYDROLASE"/>
    <property type="match status" value="1"/>
</dbReference>
<dbReference type="GO" id="GO:0008967">
    <property type="term" value="F:phosphoglycolate phosphatase activity"/>
    <property type="evidence" value="ECO:0007669"/>
    <property type="project" value="TreeGrafter"/>
</dbReference>
<dbReference type="AlphaFoldDB" id="A0A4U6CWF9"/>
<dbReference type="OrthoDB" id="5504491at2"/>
<dbReference type="Pfam" id="PF13419">
    <property type="entry name" value="HAD_2"/>
    <property type="match status" value="1"/>
</dbReference>
<dbReference type="PANTHER" id="PTHR43434">
    <property type="entry name" value="PHOSPHOGLYCOLATE PHOSPHATASE"/>
    <property type="match status" value="1"/>
</dbReference>
<dbReference type="Proteomes" id="UP000304900">
    <property type="component" value="Unassembled WGS sequence"/>
</dbReference>
<dbReference type="SFLD" id="SFLDG01129">
    <property type="entry name" value="C1.5:_HAD__Beta-PGM__Phosphata"/>
    <property type="match status" value="1"/>
</dbReference>
<proteinExistence type="predicted"/>
<keyword evidence="2" id="KW-1185">Reference proteome</keyword>
<keyword evidence="1" id="KW-0378">Hydrolase</keyword>
<dbReference type="InterPro" id="IPR023214">
    <property type="entry name" value="HAD_sf"/>
</dbReference>
<reference evidence="1 2" key="1">
    <citation type="submission" date="2019-05" db="EMBL/GenBank/DDBJ databases">
        <title>Dyadobacter AR-3-8 sp. nov., isolated from arctic soil.</title>
        <authorList>
            <person name="Chaudhary D.K."/>
        </authorList>
    </citation>
    <scope>NUCLEOTIDE SEQUENCE [LARGE SCALE GENOMIC DNA]</scope>
    <source>
        <strain evidence="1 2">AR-3-8</strain>
    </source>
</reference>
<protein>
    <submittedName>
        <fullName evidence="1">HAD family hydrolase</fullName>
    </submittedName>
</protein>
<dbReference type="InterPro" id="IPR050155">
    <property type="entry name" value="HAD-like_hydrolase_sf"/>
</dbReference>
<dbReference type="RefSeq" id="WP_137343209.1">
    <property type="nucleotide sequence ID" value="NZ_BSQH01000008.1"/>
</dbReference>
<dbReference type="SFLD" id="SFLDS00003">
    <property type="entry name" value="Haloacid_Dehalogenase"/>
    <property type="match status" value="1"/>
</dbReference>
<dbReference type="SFLD" id="SFLDG01135">
    <property type="entry name" value="C1.5.6:_HAD__Beta-PGM__Phospha"/>
    <property type="match status" value="1"/>
</dbReference>
<name>A0A4U6CWF9_9BACT</name>
<dbReference type="SUPFAM" id="SSF56784">
    <property type="entry name" value="HAD-like"/>
    <property type="match status" value="1"/>
</dbReference>
<evidence type="ECO:0000313" key="1">
    <source>
        <dbReference type="EMBL" id="TKT88095.1"/>
    </source>
</evidence>
<dbReference type="InterPro" id="IPR041492">
    <property type="entry name" value="HAD_2"/>
</dbReference>
<comment type="caution">
    <text evidence="1">The sequence shown here is derived from an EMBL/GenBank/DDBJ whole genome shotgun (WGS) entry which is preliminary data.</text>
</comment>
<dbReference type="InterPro" id="IPR023198">
    <property type="entry name" value="PGP-like_dom2"/>
</dbReference>
<dbReference type="EMBL" id="SZVO01000016">
    <property type="protein sequence ID" value="TKT88095.1"/>
    <property type="molecule type" value="Genomic_DNA"/>
</dbReference>
<dbReference type="Gene3D" id="3.40.50.1000">
    <property type="entry name" value="HAD superfamily/HAD-like"/>
    <property type="match status" value="1"/>
</dbReference>
<gene>
    <name evidence="1" type="ORF">FDK13_27355</name>
</gene>
<dbReference type="InterPro" id="IPR036412">
    <property type="entry name" value="HAD-like_sf"/>
</dbReference>
<sequence length="234" mass="26067">MSIELVVFDMAGTTVKDKNYVGVAFQNAMDNYGYPIAIENINPIMGYEKPVAIKMMLEKHEPEKQKITAALIDSIHTEFVDSMIKFYETSDDIVPLPNVEETFLKLREAGIKIALDTGFSRNIADVIMDRLGWADKVDFLVASDEVENGRPFPDMIEKIKAALEIKSSEVIAKVGDTEVDINEGINSGCKYVIGITTGAFTRDELIPYNPTHIIDDISDVINIIMPQTVTTQQD</sequence>
<evidence type="ECO:0000313" key="2">
    <source>
        <dbReference type="Proteomes" id="UP000304900"/>
    </source>
</evidence>
<dbReference type="GO" id="GO:0006281">
    <property type="term" value="P:DNA repair"/>
    <property type="evidence" value="ECO:0007669"/>
    <property type="project" value="TreeGrafter"/>
</dbReference>
<dbReference type="GO" id="GO:0005829">
    <property type="term" value="C:cytosol"/>
    <property type="evidence" value="ECO:0007669"/>
    <property type="project" value="TreeGrafter"/>
</dbReference>